<dbReference type="EnsemblMetazoa" id="CJA09933.1">
    <property type="protein sequence ID" value="CJA09933.1"/>
    <property type="gene ID" value="WBGene00129137"/>
</dbReference>
<proteinExistence type="predicted"/>
<sequence length="612" mass="70053">MSGTKLSTMDGPSENVRYPSGERVPAARPRCPRIWSEYEESTKESVGMAERIEQKCEELSSNREKQAELRDRIAFLCAVQKLAEMLKSPPQKCTVLWLQKAASFVVELKSSSRVQHSDEEQRAEGIILSKLEDVLCAEGVRSASSDCQSLPLVLSILSLTDSAHSLTAHLVSDLLYATFVDDVEKKDESKNMDQLKRLENVFDNVGKMRQKWADTIGERHFRGKIQAFLDETLLTFVLTFIDKCMGTVAVPSDTRLFHRCFSATQHFIATWPSAKSCRPMLKSIRDKFNLLVYFKLETHRFGKEIDKLMLPEQFEIVAGDDEEEEDLHCKTSRAVISAIEHIWSDDVYIAQIVDKLWDFTLRLVLKYHSWTKTMQKYLVEEKRGWEDVLHLRTDAEKLHQQIFDFALETIWGKLKDLSVDTSQFGQCLTKHGNSVDTLCHEMDNDMVTMFTNVLHKELGQVSDVPKQYRWTKKAPPTTNSAYVATTIEMIEQFRDRIEKENHPDVEKMVKSVSLSAFTHFAVKAKEVQDGVEATGSSLSRFKRKNTPENGATVSDDDKIKRQIHHDAVFLLEHAENLHVEDVEKLREVVERFADTVAANTKNNNLQEVEEIA</sequence>
<dbReference type="AlphaFoldDB" id="A0A8R1HUA8"/>
<dbReference type="GO" id="GO:0007030">
    <property type="term" value="P:Golgi organization"/>
    <property type="evidence" value="ECO:0007669"/>
    <property type="project" value="InterPro"/>
</dbReference>
<dbReference type="PANTHER" id="PTHR12961:SF0">
    <property type="entry name" value="CONSERVED OLIGOMERIC GOLGI COMPLEX SUBUNIT 2"/>
    <property type="match status" value="1"/>
</dbReference>
<dbReference type="Pfam" id="PF12022">
    <property type="entry name" value="COG2_C"/>
    <property type="match status" value="1"/>
</dbReference>
<dbReference type="Proteomes" id="UP000005237">
    <property type="component" value="Unassembled WGS sequence"/>
</dbReference>
<accession>A0A8R1HUA8</accession>
<dbReference type="InterPro" id="IPR009316">
    <property type="entry name" value="COG2"/>
</dbReference>
<reference evidence="4" key="1">
    <citation type="submission" date="2010-08" db="EMBL/GenBank/DDBJ databases">
        <authorList>
            <consortium name="Caenorhabditis japonica Sequencing Consortium"/>
            <person name="Wilson R.K."/>
        </authorList>
    </citation>
    <scope>NUCLEOTIDE SEQUENCE [LARGE SCALE GENOMIC DNA]</scope>
    <source>
        <strain evidence="4">DF5081</strain>
    </source>
</reference>
<keyword evidence="4" id="KW-1185">Reference proteome</keyword>
<protein>
    <submittedName>
        <fullName evidence="3">DUF3510 domain-containing protein</fullName>
    </submittedName>
</protein>
<name>A0A8R1HUA8_CAEJA</name>
<reference evidence="3" key="2">
    <citation type="submission" date="2022-06" db="UniProtKB">
        <authorList>
            <consortium name="EnsemblMetazoa"/>
        </authorList>
    </citation>
    <scope>IDENTIFICATION</scope>
    <source>
        <strain evidence="3">DF5081</strain>
    </source>
</reference>
<dbReference type="GO" id="GO:0017119">
    <property type="term" value="C:Golgi transport complex"/>
    <property type="evidence" value="ECO:0007669"/>
    <property type="project" value="TreeGrafter"/>
</dbReference>
<dbReference type="GO" id="GO:0015031">
    <property type="term" value="P:protein transport"/>
    <property type="evidence" value="ECO:0007669"/>
    <property type="project" value="InterPro"/>
</dbReference>
<feature type="domain" description="COG complex component COG2 C-terminal" evidence="2">
    <location>
        <begin position="286"/>
        <end position="567"/>
    </location>
</feature>
<dbReference type="InterPro" id="IPR024603">
    <property type="entry name" value="COG_complex_COG2_C"/>
</dbReference>
<organism evidence="3 4">
    <name type="scientific">Caenorhabditis japonica</name>
    <dbReference type="NCBI Taxonomy" id="281687"/>
    <lineage>
        <taxon>Eukaryota</taxon>
        <taxon>Metazoa</taxon>
        <taxon>Ecdysozoa</taxon>
        <taxon>Nematoda</taxon>
        <taxon>Chromadorea</taxon>
        <taxon>Rhabditida</taxon>
        <taxon>Rhabditina</taxon>
        <taxon>Rhabditomorpha</taxon>
        <taxon>Rhabditoidea</taxon>
        <taxon>Rhabditidae</taxon>
        <taxon>Peloderinae</taxon>
        <taxon>Caenorhabditis</taxon>
    </lineage>
</organism>
<dbReference type="GO" id="GO:0016020">
    <property type="term" value="C:membrane"/>
    <property type="evidence" value="ECO:0007669"/>
    <property type="project" value="InterPro"/>
</dbReference>
<evidence type="ECO:0000313" key="3">
    <source>
        <dbReference type="EnsemblMetazoa" id="CJA09933.1"/>
    </source>
</evidence>
<evidence type="ECO:0000313" key="4">
    <source>
        <dbReference type="Proteomes" id="UP000005237"/>
    </source>
</evidence>
<dbReference type="PANTHER" id="PTHR12961">
    <property type="entry name" value="CONSERVED OLIGOMERIC GOLGI COMPLEX COMPONENT 2"/>
    <property type="match status" value="1"/>
</dbReference>
<dbReference type="GO" id="GO:0006891">
    <property type="term" value="P:intra-Golgi vesicle-mediated transport"/>
    <property type="evidence" value="ECO:0007669"/>
    <property type="project" value="TreeGrafter"/>
</dbReference>
<evidence type="ECO:0000256" key="1">
    <source>
        <dbReference type="SAM" id="MobiDB-lite"/>
    </source>
</evidence>
<feature type="region of interest" description="Disordered" evidence="1">
    <location>
        <begin position="1"/>
        <end position="26"/>
    </location>
</feature>
<evidence type="ECO:0000259" key="2">
    <source>
        <dbReference type="Pfam" id="PF12022"/>
    </source>
</evidence>